<sequence>MESVYVVEPVDDAGTDAFGLKSLSADLWNGRSCAKWAIDFPFSVHARPQFSGLRSRSIAAFVTITRDVLAR</sequence>
<dbReference type="AlphaFoldDB" id="A0A071M916"/>
<proteinExistence type="predicted"/>
<evidence type="ECO:0000313" key="1">
    <source>
        <dbReference type="EMBL" id="KEA57085.1"/>
    </source>
</evidence>
<reference evidence="1" key="1">
    <citation type="submission" date="2014-04" db="EMBL/GenBank/DDBJ databases">
        <title>In planta biocontrol of soil-borne Fusarium wilt of banana through a plant endophytic bacterium, Burkholderia cenocepacia 869T2.</title>
        <authorList>
            <person name="Ho Y.-N."/>
            <person name="Chiang H.-M."/>
            <person name="Chao C.-P."/>
            <person name="Su C.-C."/>
            <person name="Hsu H.-F."/>
            <person name="Guo C.-T."/>
            <person name="Hsieh J.-L."/>
            <person name="Huang C.-C."/>
        </authorList>
    </citation>
    <scope>NUCLEOTIDE SEQUENCE [LARGE SCALE GENOMIC DNA]</scope>
    <source>
        <strain evidence="1">869T2</strain>
    </source>
</reference>
<organism evidence="1">
    <name type="scientific">Burkholderia cenocepacia</name>
    <dbReference type="NCBI Taxonomy" id="95486"/>
    <lineage>
        <taxon>Bacteria</taxon>
        <taxon>Pseudomonadati</taxon>
        <taxon>Pseudomonadota</taxon>
        <taxon>Betaproteobacteria</taxon>
        <taxon>Burkholderiales</taxon>
        <taxon>Burkholderiaceae</taxon>
        <taxon>Burkholderia</taxon>
        <taxon>Burkholderia cepacia complex</taxon>
    </lineage>
</organism>
<dbReference type="EMBL" id="JJOA01000021">
    <property type="protein sequence ID" value="KEA57085.1"/>
    <property type="molecule type" value="Genomic_DNA"/>
</dbReference>
<gene>
    <name evidence="1" type="ORF">DT99_23445</name>
</gene>
<protein>
    <submittedName>
        <fullName evidence="1">Uncharacterized protein</fullName>
    </submittedName>
</protein>
<accession>A0A071M916</accession>
<comment type="caution">
    <text evidence="1">The sequence shown here is derived from an EMBL/GenBank/DDBJ whole genome shotgun (WGS) entry which is preliminary data.</text>
</comment>
<name>A0A071M916_9BURK</name>